<dbReference type="InterPro" id="IPR036464">
    <property type="entry name" value="Rubisco_LSMT_subst-bd_sf"/>
</dbReference>
<dbReference type="Gene3D" id="3.90.1410.10">
    <property type="entry name" value="set domain protein methyltransferase, domain 1"/>
    <property type="match status" value="1"/>
</dbReference>
<dbReference type="Gene3D" id="3.90.1420.10">
    <property type="entry name" value="Rubisco LSMT, substrate-binding domain"/>
    <property type="match status" value="1"/>
</dbReference>
<dbReference type="RefSeq" id="XP_040736624.1">
    <property type="nucleotide sequence ID" value="XM_040880893.1"/>
</dbReference>
<feature type="region of interest" description="Disordered" evidence="5">
    <location>
        <begin position="458"/>
        <end position="481"/>
    </location>
</feature>
<comment type="similarity">
    <text evidence="4">Belongs to the class V-like SAM-binding methyltransferase superfamily. Histone-lysine methyltransferase family. SETD6 subfamily.</text>
</comment>
<dbReference type="AlphaFoldDB" id="A0A364L8G9"/>
<evidence type="ECO:0000256" key="5">
    <source>
        <dbReference type="SAM" id="MobiDB-lite"/>
    </source>
</evidence>
<comment type="subcellular location">
    <subcellularLocation>
        <location evidence="4">Nucleus</location>
    </subcellularLocation>
</comment>
<dbReference type="Proteomes" id="UP000249363">
    <property type="component" value="Unassembled WGS sequence"/>
</dbReference>
<dbReference type="EMBL" id="MIKG01000018">
    <property type="protein sequence ID" value="RAO72110.1"/>
    <property type="molecule type" value="Genomic_DNA"/>
</dbReference>
<dbReference type="Pfam" id="PF09273">
    <property type="entry name" value="Rubis-subs-bind"/>
    <property type="match status" value="1"/>
</dbReference>
<keyword evidence="1 4" id="KW-0489">Methyltransferase</keyword>
<accession>A0A364L8G9</accession>
<dbReference type="SUPFAM" id="SSF81822">
    <property type="entry name" value="RuBisCo LSMT C-terminal, substrate-binding domain"/>
    <property type="match status" value="1"/>
</dbReference>
<dbReference type="GO" id="GO:0005634">
    <property type="term" value="C:nucleus"/>
    <property type="evidence" value="ECO:0007669"/>
    <property type="project" value="UniProtKB-SubCell"/>
</dbReference>
<dbReference type="PROSITE" id="PS50280">
    <property type="entry name" value="SET"/>
    <property type="match status" value="1"/>
</dbReference>
<evidence type="ECO:0000256" key="3">
    <source>
        <dbReference type="ARBA" id="ARBA00022691"/>
    </source>
</evidence>
<comment type="caution">
    <text evidence="7">The sequence shown here is derived from an EMBL/GenBank/DDBJ whole genome shotgun (WGS) entry which is preliminary data.</text>
</comment>
<organism evidence="7 8">
    <name type="scientific">Talaromyces amestolkiae</name>
    <dbReference type="NCBI Taxonomy" id="1196081"/>
    <lineage>
        <taxon>Eukaryota</taxon>
        <taxon>Fungi</taxon>
        <taxon>Dikarya</taxon>
        <taxon>Ascomycota</taxon>
        <taxon>Pezizomycotina</taxon>
        <taxon>Eurotiomycetes</taxon>
        <taxon>Eurotiomycetidae</taxon>
        <taxon>Eurotiales</taxon>
        <taxon>Trichocomaceae</taxon>
        <taxon>Talaromyces</taxon>
        <taxon>Talaromyces sect. Talaromyces</taxon>
    </lineage>
</organism>
<name>A0A364L8G9_TALAM</name>
<keyword evidence="2 4" id="KW-0808">Transferase</keyword>
<evidence type="ECO:0000259" key="6">
    <source>
        <dbReference type="PROSITE" id="PS50280"/>
    </source>
</evidence>
<dbReference type="InterPro" id="IPR046341">
    <property type="entry name" value="SET_dom_sf"/>
</dbReference>
<dbReference type="PANTHER" id="PTHR13271">
    <property type="entry name" value="UNCHARACTERIZED PUTATIVE METHYLTRANSFERASE"/>
    <property type="match status" value="1"/>
</dbReference>
<dbReference type="GeneID" id="63797336"/>
<keyword evidence="4" id="KW-0539">Nucleus</keyword>
<dbReference type="GO" id="GO:0032259">
    <property type="term" value="P:methylation"/>
    <property type="evidence" value="ECO:0007669"/>
    <property type="project" value="UniProtKB-KW"/>
</dbReference>
<proteinExistence type="inferred from homology"/>
<evidence type="ECO:0000313" key="8">
    <source>
        <dbReference type="Proteomes" id="UP000249363"/>
    </source>
</evidence>
<evidence type="ECO:0000313" key="7">
    <source>
        <dbReference type="EMBL" id="RAO72110.1"/>
    </source>
</evidence>
<dbReference type="PANTHER" id="PTHR13271:SF34">
    <property type="entry name" value="N-LYSINE METHYLTRANSFERASE SETD6"/>
    <property type="match status" value="1"/>
</dbReference>
<dbReference type="Pfam" id="PF00856">
    <property type="entry name" value="SET"/>
    <property type="match status" value="1"/>
</dbReference>
<dbReference type="GO" id="GO:0016279">
    <property type="term" value="F:protein-lysine N-methyltransferase activity"/>
    <property type="evidence" value="ECO:0007669"/>
    <property type="project" value="UniProtKB-UniRule"/>
</dbReference>
<dbReference type="InterPro" id="IPR001214">
    <property type="entry name" value="SET_dom"/>
</dbReference>
<dbReference type="InterPro" id="IPR011383">
    <property type="entry name" value="N-lys_methylase_SETD6"/>
</dbReference>
<keyword evidence="8" id="KW-1185">Reference proteome</keyword>
<dbReference type="InterPro" id="IPR050600">
    <property type="entry name" value="SETD3_SETD6_MTase"/>
</dbReference>
<dbReference type="InterPro" id="IPR015353">
    <property type="entry name" value="Rubisco_LSMT_subst-bd"/>
</dbReference>
<dbReference type="EC" id="2.1.1.-" evidence="4"/>
<dbReference type="SUPFAM" id="SSF82199">
    <property type="entry name" value="SET domain"/>
    <property type="match status" value="1"/>
</dbReference>
<evidence type="ECO:0000256" key="4">
    <source>
        <dbReference type="PIRNR" id="PIRNR011771"/>
    </source>
</evidence>
<dbReference type="FunFam" id="3.90.1410.10:FF:000007">
    <property type="entry name" value="Ribosomal lysine N-methyltransferase 4"/>
    <property type="match status" value="1"/>
</dbReference>
<dbReference type="STRING" id="1196081.A0A364L8G9"/>
<comment type="function">
    <text evidence="4">S-adenosyl-L-methionine-dependent protein-lysine N-methyltransferase that monomethylates 60S ribosomal protein L42.</text>
</comment>
<evidence type="ECO:0000256" key="2">
    <source>
        <dbReference type="ARBA" id="ARBA00022679"/>
    </source>
</evidence>
<feature type="domain" description="SET" evidence="6">
    <location>
        <begin position="34"/>
        <end position="275"/>
    </location>
</feature>
<evidence type="ECO:0000256" key="1">
    <source>
        <dbReference type="ARBA" id="ARBA00022603"/>
    </source>
</evidence>
<gene>
    <name evidence="7" type="ORF">BHQ10_008122</name>
</gene>
<sequence length="481" mass="54634">MSSTDHFPVADDFQRQSDGFMQWLSQQPDVTISPKIQVRDLRHQGSGRGVVARSDIQEGEDLFHLPHHVVLMVKASRLNQILVDELKNLGPWLSLVVVMIYEYSLGEQSKWKQYFQVLPSKFDTLMFWSDEELSQLQASAVVDKIGKRDAEEDIFDKVLPVVRAHPDLFPPVNGVMSYDDDTGAQALLELAHRMGSLIMAYAFDIEKAEEEESEGEDGYLTDDEEQLPKGMVPLADLLNADADRNNARLFQEDGALVMRAIKPIKARDEIFNDYGELPRSDLLRRYGYVTDNYTKYDVVELPLAGLCHAAGFDNIEEKEYPQLKLLDQLEILEDGYCVLRPSAEDTLLDILPDELLALLKTLTLDSEELQRLLSKSKPPKPIMGAREARVLLEAAQTKLAQYSTTIQEDQNLLQQFVSSSILRTRERRRYLAVQVRLGEKEILQALLMMLQDFLTAEEKGSGKRAAEGTGQENQKKAKHRH</sequence>
<reference evidence="7 8" key="1">
    <citation type="journal article" date="2017" name="Biotechnol. Biofuels">
        <title>Differential beta-glucosidase expression as a function of carbon source availability in Talaromyces amestolkiae: a genomic and proteomic approach.</title>
        <authorList>
            <person name="de Eugenio L.I."/>
            <person name="Mendez-Liter J.A."/>
            <person name="Nieto-Dominguez M."/>
            <person name="Alonso L."/>
            <person name="Gil-Munoz J."/>
            <person name="Barriuso J."/>
            <person name="Prieto A."/>
            <person name="Martinez M.J."/>
        </authorList>
    </citation>
    <scope>NUCLEOTIDE SEQUENCE [LARGE SCALE GENOMIC DNA]</scope>
    <source>
        <strain evidence="7 8">CIB</strain>
    </source>
</reference>
<protein>
    <recommendedName>
        <fullName evidence="4">Ribosomal lysine N-methyltransferase 4</fullName>
        <ecNumber evidence="4">2.1.1.-</ecNumber>
    </recommendedName>
</protein>
<dbReference type="PIRSF" id="PIRSF011771">
    <property type="entry name" value="RMS1_SET"/>
    <property type="match status" value="1"/>
</dbReference>
<dbReference type="OrthoDB" id="341421at2759"/>
<keyword evidence="3 4" id="KW-0949">S-adenosyl-L-methionine</keyword>